<dbReference type="Proteomes" id="UP000243217">
    <property type="component" value="Unassembled WGS sequence"/>
</dbReference>
<evidence type="ECO:0000313" key="2">
    <source>
        <dbReference type="Proteomes" id="UP000243217"/>
    </source>
</evidence>
<sequence>MFMATGTTNHHLAPKGATFVRTINRLEPDESFGPRRNLPGAQLPQGFSDWGEYHTLKVEIGISQGWPALDRKVSQWWPFPGLRYIICIRVSPRQEVQQFKFYTVNQNAPPQLNPTVIANPTIIGLDSRVLLGLQPGAPLPVGFADPNVIIDLFEVVQEAIAQI</sequence>
<accession>A0A1V9ZZ36</accession>
<dbReference type="EMBL" id="JNBS01001031">
    <property type="protein sequence ID" value="OQS03040.1"/>
    <property type="molecule type" value="Genomic_DNA"/>
</dbReference>
<proteinExistence type="predicted"/>
<keyword evidence="2" id="KW-1185">Reference proteome</keyword>
<evidence type="ECO:0000313" key="1">
    <source>
        <dbReference type="EMBL" id="OQS03040.1"/>
    </source>
</evidence>
<name>A0A1V9ZZ36_9STRA</name>
<organism evidence="1 2">
    <name type="scientific">Thraustotheca clavata</name>
    <dbReference type="NCBI Taxonomy" id="74557"/>
    <lineage>
        <taxon>Eukaryota</taxon>
        <taxon>Sar</taxon>
        <taxon>Stramenopiles</taxon>
        <taxon>Oomycota</taxon>
        <taxon>Saprolegniomycetes</taxon>
        <taxon>Saprolegniales</taxon>
        <taxon>Achlyaceae</taxon>
        <taxon>Thraustotheca</taxon>
    </lineage>
</organism>
<dbReference type="AlphaFoldDB" id="A0A1V9ZZ36"/>
<protein>
    <submittedName>
        <fullName evidence="1">Uncharacterized protein</fullName>
    </submittedName>
</protein>
<reference evidence="1 2" key="1">
    <citation type="journal article" date="2014" name="Genome Biol. Evol.">
        <title>The secreted proteins of Achlya hypogyna and Thraustotheca clavata identify the ancestral oomycete secretome and reveal gene acquisitions by horizontal gene transfer.</title>
        <authorList>
            <person name="Misner I."/>
            <person name="Blouin N."/>
            <person name="Leonard G."/>
            <person name="Richards T.A."/>
            <person name="Lane C.E."/>
        </authorList>
    </citation>
    <scope>NUCLEOTIDE SEQUENCE [LARGE SCALE GENOMIC DNA]</scope>
    <source>
        <strain evidence="1 2">ATCC 34112</strain>
    </source>
</reference>
<gene>
    <name evidence="1" type="ORF">THRCLA_04644</name>
</gene>
<dbReference type="OrthoDB" id="69505at2759"/>
<comment type="caution">
    <text evidence="1">The sequence shown here is derived from an EMBL/GenBank/DDBJ whole genome shotgun (WGS) entry which is preliminary data.</text>
</comment>